<proteinExistence type="predicted"/>
<evidence type="ECO:0000313" key="2">
    <source>
        <dbReference type="Proteomes" id="UP000252366"/>
    </source>
</evidence>
<dbReference type="InterPro" id="IPR019701">
    <property type="entry name" value="Phage_P22_NinX"/>
</dbReference>
<dbReference type="RefSeq" id="YP_010747645.1">
    <property type="nucleotide sequence ID" value="NC_073200.1"/>
</dbReference>
<keyword evidence="2" id="KW-1185">Reference proteome</keyword>
<sequence>MKYEDMSDFEINCAVAVALDLNEHLFFPSGVEDFDSDTDDSDMGPVWQTRMSFVKGFRPSNGNLFNPCNNIDIAWQIITRNHISIECVTVNRHTFTYRAYHSASFTKSTHENPLRAAMIVFLKMQETKK</sequence>
<dbReference type="GeneID" id="79714403"/>
<dbReference type="KEGG" id="vg:79714403"/>
<dbReference type="Proteomes" id="UP000252366">
    <property type="component" value="Segment"/>
</dbReference>
<dbReference type="EMBL" id="MH370358">
    <property type="protein sequence ID" value="AXC39528.1"/>
    <property type="molecule type" value="Genomic_DNA"/>
</dbReference>
<protein>
    <recommendedName>
        <fullName evidence="3">NinX</fullName>
    </recommendedName>
</protein>
<name>A0A2Z5HJD1_9CAUD</name>
<evidence type="ECO:0000313" key="1">
    <source>
        <dbReference type="EMBL" id="AXC39528.1"/>
    </source>
</evidence>
<evidence type="ECO:0008006" key="3">
    <source>
        <dbReference type="Google" id="ProtNLM"/>
    </source>
</evidence>
<reference evidence="2" key="1">
    <citation type="submission" date="2018-05" db="EMBL/GenBank/DDBJ databases">
        <title>Host range determinants of Salmonella infecting bacteriophages.</title>
        <authorList>
            <person name="Gencay Y.E."/>
        </authorList>
    </citation>
    <scope>NUCLEOTIDE SEQUENCE [LARGE SCALE GENOMIC DNA]</scope>
</reference>
<organism evidence="1 2">
    <name type="scientific">Salmonella phage S100</name>
    <dbReference type="NCBI Taxonomy" id="2231334"/>
    <lineage>
        <taxon>Viruses</taxon>
        <taxon>Duplodnaviria</taxon>
        <taxon>Heunggongvirae</taxon>
        <taxon>Uroviricota</taxon>
        <taxon>Caudoviricetes</taxon>
        <taxon>Sarkviridae</taxon>
        <taxon>Guernseyvirinae</taxon>
        <taxon>Jerseyvirus</taxon>
        <taxon>Jerseyvirus S100</taxon>
    </lineage>
</organism>
<accession>A0A2Z5HJD1</accession>
<dbReference type="Pfam" id="PF10765">
    <property type="entry name" value="Phage_P22_NinX"/>
    <property type="match status" value="1"/>
</dbReference>